<reference evidence="6 7" key="1">
    <citation type="submission" date="2016-10" db="EMBL/GenBank/DDBJ databases">
        <title>Comparative genome analysis of multiple Pseudomonas spp. focuses on biocontrol and plant growth promoting traits.</title>
        <authorList>
            <person name="Tao X.-Y."/>
            <person name="Taylor C.G."/>
        </authorList>
    </citation>
    <scope>NUCLEOTIDE SEQUENCE [LARGE SCALE GENOMIC DNA]</scope>
    <source>
        <strain evidence="6 7">37D10</strain>
    </source>
</reference>
<feature type="domain" description="HTH lysR-type" evidence="5">
    <location>
        <begin position="1"/>
        <end position="58"/>
    </location>
</feature>
<evidence type="ECO:0000256" key="2">
    <source>
        <dbReference type="ARBA" id="ARBA00023015"/>
    </source>
</evidence>
<proteinExistence type="inferred from homology"/>
<dbReference type="PANTHER" id="PTHR30126">
    <property type="entry name" value="HTH-TYPE TRANSCRIPTIONAL REGULATOR"/>
    <property type="match status" value="1"/>
</dbReference>
<organism evidence="6 7">
    <name type="scientific">Pseudomonas brassicacearum</name>
    <dbReference type="NCBI Taxonomy" id="930166"/>
    <lineage>
        <taxon>Bacteria</taxon>
        <taxon>Pseudomonadati</taxon>
        <taxon>Pseudomonadota</taxon>
        <taxon>Gammaproteobacteria</taxon>
        <taxon>Pseudomonadales</taxon>
        <taxon>Pseudomonadaceae</taxon>
        <taxon>Pseudomonas</taxon>
    </lineage>
</organism>
<dbReference type="EMBL" id="MOBI01000004">
    <property type="protein sequence ID" value="RON03903.1"/>
    <property type="molecule type" value="Genomic_DNA"/>
</dbReference>
<keyword evidence="4" id="KW-0804">Transcription</keyword>
<protein>
    <submittedName>
        <fullName evidence="6">LysR family transcriptional regulator</fullName>
    </submittedName>
</protein>
<evidence type="ECO:0000256" key="3">
    <source>
        <dbReference type="ARBA" id="ARBA00023125"/>
    </source>
</evidence>
<dbReference type="Gene3D" id="1.10.10.10">
    <property type="entry name" value="Winged helix-like DNA-binding domain superfamily/Winged helix DNA-binding domain"/>
    <property type="match status" value="1"/>
</dbReference>
<evidence type="ECO:0000313" key="7">
    <source>
        <dbReference type="Proteomes" id="UP000284684"/>
    </source>
</evidence>
<dbReference type="GO" id="GO:0003700">
    <property type="term" value="F:DNA-binding transcription factor activity"/>
    <property type="evidence" value="ECO:0007669"/>
    <property type="project" value="InterPro"/>
</dbReference>
<comment type="caution">
    <text evidence="6">The sequence shown here is derived from an EMBL/GenBank/DDBJ whole genome shotgun (WGS) entry which is preliminary data.</text>
</comment>
<sequence length="91" mass="9886">MKTHFFSVVQTVADLGSFSEAAAVLGCSQSNISYAINEVERYFEKRLFARARSGCTLTSEGHTVLQSLNHVMATLEQLKKMRSAAVSGSAI</sequence>
<dbReference type="AlphaFoldDB" id="A0A423GZU7"/>
<dbReference type="Pfam" id="PF00126">
    <property type="entry name" value="HTH_1"/>
    <property type="match status" value="1"/>
</dbReference>
<dbReference type="PROSITE" id="PS50931">
    <property type="entry name" value="HTH_LYSR"/>
    <property type="match status" value="1"/>
</dbReference>
<dbReference type="InterPro" id="IPR000847">
    <property type="entry name" value="LysR_HTH_N"/>
</dbReference>
<dbReference type="SUPFAM" id="SSF46785">
    <property type="entry name" value="Winged helix' DNA-binding domain"/>
    <property type="match status" value="1"/>
</dbReference>
<dbReference type="PANTHER" id="PTHR30126:SF40">
    <property type="entry name" value="HTH-TYPE TRANSCRIPTIONAL REGULATOR GLTR"/>
    <property type="match status" value="1"/>
</dbReference>
<evidence type="ECO:0000259" key="5">
    <source>
        <dbReference type="PROSITE" id="PS50931"/>
    </source>
</evidence>
<keyword evidence="3" id="KW-0238">DNA-binding</keyword>
<dbReference type="Proteomes" id="UP000284684">
    <property type="component" value="Unassembled WGS sequence"/>
</dbReference>
<accession>A0A423GZU7</accession>
<dbReference type="RefSeq" id="WP_123581073.1">
    <property type="nucleotide sequence ID" value="NZ_MOBI01000004.1"/>
</dbReference>
<comment type="similarity">
    <text evidence="1">Belongs to the LysR transcriptional regulatory family.</text>
</comment>
<evidence type="ECO:0000256" key="4">
    <source>
        <dbReference type="ARBA" id="ARBA00023163"/>
    </source>
</evidence>
<dbReference type="InterPro" id="IPR036390">
    <property type="entry name" value="WH_DNA-bd_sf"/>
</dbReference>
<evidence type="ECO:0000256" key="1">
    <source>
        <dbReference type="ARBA" id="ARBA00009437"/>
    </source>
</evidence>
<evidence type="ECO:0000313" key="6">
    <source>
        <dbReference type="EMBL" id="RON03903.1"/>
    </source>
</evidence>
<name>A0A423GZU7_9PSED</name>
<keyword evidence="2" id="KW-0805">Transcription regulation</keyword>
<dbReference type="InterPro" id="IPR036388">
    <property type="entry name" value="WH-like_DNA-bd_sf"/>
</dbReference>
<gene>
    <name evidence="6" type="ORF">BK658_03365</name>
</gene>
<dbReference type="GO" id="GO:0000976">
    <property type="term" value="F:transcription cis-regulatory region binding"/>
    <property type="evidence" value="ECO:0007669"/>
    <property type="project" value="TreeGrafter"/>
</dbReference>